<comment type="similarity">
    <text evidence="1">Belongs to the carbohydrate kinase pfkB family.</text>
</comment>
<comment type="similarity">
    <text evidence="12">Belongs to the carbohydrate kinase PfkB family. Ribokinase subfamily.</text>
</comment>
<feature type="binding site" evidence="12">
    <location>
        <position position="313"/>
    </location>
    <ligand>
        <name>K(+)</name>
        <dbReference type="ChEBI" id="CHEBI:29103"/>
    </ligand>
</feature>
<dbReference type="SUPFAM" id="SSF53613">
    <property type="entry name" value="Ribokinase-like"/>
    <property type="match status" value="1"/>
</dbReference>
<feature type="binding site" evidence="12">
    <location>
        <position position="165"/>
    </location>
    <ligand>
        <name>substrate</name>
    </ligand>
</feature>
<evidence type="ECO:0000256" key="2">
    <source>
        <dbReference type="ARBA" id="ARBA00012035"/>
    </source>
</evidence>
<keyword evidence="8 12" id="KW-0067">ATP-binding</keyword>
<dbReference type="Gene3D" id="3.40.1190.20">
    <property type="match status" value="1"/>
</dbReference>
<sequence>MPAAGCGQVPALIFMFGMGDNVMDRADIVVLGTFVADLAFKAERLPVVGETLLGQGFAMGPGGKGSNQVIAAARAGARSAMITRVGQDSFGDMAMQAWSRDGVNTSRVLIDEVAPTGAAFIFVSSKTGDNAIIIESGAAANLSPADVRAAEGLISGARVFVTQFEQPIETAIEGLRLARSHGVTTILNPAPALPVDDAIYVNCDYVTPNETEAATLTGIDTATDEGALQAAASLVRRGARNALITLGAKGALLHGEAGTHFVPAFKVTKVVDTTGAGDAFNGGFAVAIAEGRSPVDAVRFGAAVAALSVQKPGTAPSMPTRAEIEAFIRANG</sequence>
<dbReference type="NCBIfam" id="TIGR02152">
    <property type="entry name" value="D_ribokin_bact"/>
    <property type="match status" value="1"/>
</dbReference>
<comment type="cofactor">
    <cofactor evidence="12">
        <name>Mg(2+)</name>
        <dbReference type="ChEBI" id="CHEBI:18420"/>
    </cofactor>
    <text evidence="12">Requires a divalent cation, most likely magnesium in vivo, as an electrophilic catalyst to aid phosphoryl group transfer. It is the chelate of the metal and the nucleotide that is the actual substrate.</text>
</comment>
<dbReference type="EC" id="2.7.1.15" evidence="2 12"/>
<gene>
    <name evidence="14" type="primary">rbsK_2</name>
    <name evidence="12" type="synonym">rbsK</name>
    <name evidence="14" type="ORF">NCTC10684_03790</name>
</gene>
<feature type="binding site" evidence="12">
    <location>
        <position position="274"/>
    </location>
    <ligand>
        <name>K(+)</name>
        <dbReference type="ChEBI" id="CHEBI:29103"/>
    </ligand>
</feature>
<comment type="subunit">
    <text evidence="12">Homodimer.</text>
</comment>
<dbReference type="InterPro" id="IPR002173">
    <property type="entry name" value="Carboh/pur_kinase_PfkB_CS"/>
</dbReference>
<dbReference type="EMBL" id="UFSM01000001">
    <property type="protein sequence ID" value="SUU90532.1"/>
    <property type="molecule type" value="Genomic_DNA"/>
</dbReference>
<dbReference type="Pfam" id="PF00294">
    <property type="entry name" value="PfkB"/>
    <property type="match status" value="1"/>
</dbReference>
<feature type="binding site" evidence="12">
    <location>
        <position position="209"/>
    </location>
    <ligand>
        <name>ATP</name>
        <dbReference type="ChEBI" id="CHEBI:30616"/>
    </ligand>
</feature>
<feature type="binding site" evidence="12">
    <location>
        <begin position="35"/>
        <end position="37"/>
    </location>
    <ligand>
        <name>substrate</name>
    </ligand>
</feature>
<dbReference type="GO" id="GO:0019303">
    <property type="term" value="P:D-ribose catabolic process"/>
    <property type="evidence" value="ECO:0007669"/>
    <property type="project" value="UniProtKB-UniRule"/>
</dbReference>
<evidence type="ECO:0000256" key="3">
    <source>
        <dbReference type="ARBA" id="ARBA00016943"/>
    </source>
</evidence>
<keyword evidence="12" id="KW-0963">Cytoplasm</keyword>
<comment type="pathway">
    <text evidence="12">Carbohydrate metabolism; D-ribose degradation; D-ribose 5-phosphate from beta-D-ribopyranose: step 2/2.</text>
</comment>
<protein>
    <recommendedName>
        <fullName evidence="3 12">Ribokinase</fullName>
        <shortName evidence="12">RK</shortName>
        <ecNumber evidence="2 12">2.7.1.15</ecNumber>
    </recommendedName>
</protein>
<keyword evidence="5 12" id="KW-0479">Metal-binding</keyword>
<feature type="binding site" evidence="12">
    <location>
        <position position="311"/>
    </location>
    <ligand>
        <name>K(+)</name>
        <dbReference type="ChEBI" id="CHEBI:29103"/>
    </ligand>
</feature>
<evidence type="ECO:0000256" key="6">
    <source>
        <dbReference type="ARBA" id="ARBA00022741"/>
    </source>
</evidence>
<evidence type="ECO:0000256" key="4">
    <source>
        <dbReference type="ARBA" id="ARBA00022679"/>
    </source>
</evidence>
<evidence type="ECO:0000256" key="11">
    <source>
        <dbReference type="ARBA" id="ARBA00023277"/>
    </source>
</evidence>
<keyword evidence="4 12" id="KW-0808">Transferase</keyword>
<comment type="function">
    <text evidence="12">Catalyzes the phosphorylation of ribose at O-5 in a reaction requiring ATP and magnesium. The resulting D-ribose-5-phosphate can then be used either for sythesis of nucleotides, histidine, and tryptophan, or as a component of the pentose phosphate pathway.</text>
</comment>
<feature type="binding site" evidence="12">
    <location>
        <position position="272"/>
    </location>
    <ligand>
        <name>K(+)</name>
        <dbReference type="ChEBI" id="CHEBI:29103"/>
    </ligand>
</feature>
<evidence type="ECO:0000256" key="10">
    <source>
        <dbReference type="ARBA" id="ARBA00022958"/>
    </source>
</evidence>
<evidence type="ECO:0000256" key="5">
    <source>
        <dbReference type="ARBA" id="ARBA00022723"/>
    </source>
</evidence>
<dbReference type="PANTHER" id="PTHR10584:SF166">
    <property type="entry name" value="RIBOKINASE"/>
    <property type="match status" value="1"/>
</dbReference>
<feature type="binding site" evidence="12">
    <location>
        <position position="317"/>
    </location>
    <ligand>
        <name>K(+)</name>
        <dbReference type="ChEBI" id="CHEBI:29103"/>
    </ligand>
</feature>
<name>A0A380WQB0_AMIAI</name>
<feature type="domain" description="Carbohydrate kinase PfkB" evidence="13">
    <location>
        <begin position="26"/>
        <end position="321"/>
    </location>
</feature>
<feature type="binding site" evidence="12">
    <location>
        <position position="308"/>
    </location>
    <ligand>
        <name>K(+)</name>
        <dbReference type="ChEBI" id="CHEBI:29103"/>
    </ligand>
</feature>
<evidence type="ECO:0000256" key="9">
    <source>
        <dbReference type="ARBA" id="ARBA00022842"/>
    </source>
</evidence>
<keyword evidence="6 12" id="KW-0547">Nucleotide-binding</keyword>
<reference evidence="14 15" key="1">
    <citation type="submission" date="2018-06" db="EMBL/GenBank/DDBJ databases">
        <authorList>
            <consortium name="Pathogen Informatics"/>
            <person name="Doyle S."/>
        </authorList>
    </citation>
    <scope>NUCLEOTIDE SEQUENCE [LARGE SCALE GENOMIC DNA]</scope>
    <source>
        <strain evidence="14 15">NCTC10684</strain>
    </source>
</reference>
<keyword evidence="7 12" id="KW-0418">Kinase</keyword>
<evidence type="ECO:0000256" key="1">
    <source>
        <dbReference type="ARBA" id="ARBA00005380"/>
    </source>
</evidence>
<dbReference type="GO" id="GO:0004747">
    <property type="term" value="F:ribokinase activity"/>
    <property type="evidence" value="ECO:0007669"/>
    <property type="project" value="UniProtKB-UniRule"/>
</dbReference>
<dbReference type="GO" id="GO:0005524">
    <property type="term" value="F:ATP binding"/>
    <property type="evidence" value="ECO:0007669"/>
    <property type="project" value="UniProtKB-UniRule"/>
</dbReference>
<dbReference type="GO" id="GO:0005829">
    <property type="term" value="C:cytosol"/>
    <property type="evidence" value="ECO:0007669"/>
    <property type="project" value="TreeGrafter"/>
</dbReference>
<comment type="catalytic activity">
    <reaction evidence="12">
        <text>D-ribose + ATP = D-ribose 5-phosphate + ADP + H(+)</text>
        <dbReference type="Rhea" id="RHEA:13697"/>
        <dbReference type="ChEBI" id="CHEBI:15378"/>
        <dbReference type="ChEBI" id="CHEBI:30616"/>
        <dbReference type="ChEBI" id="CHEBI:47013"/>
        <dbReference type="ChEBI" id="CHEBI:78346"/>
        <dbReference type="ChEBI" id="CHEBI:456216"/>
        <dbReference type="EC" id="2.7.1.15"/>
    </reaction>
</comment>
<dbReference type="InterPro" id="IPR002139">
    <property type="entry name" value="Ribo/fructo_kinase"/>
</dbReference>
<keyword evidence="10 12" id="KW-0630">Potassium</keyword>
<dbReference type="HAMAP" id="MF_01987">
    <property type="entry name" value="Ribokinase"/>
    <property type="match status" value="1"/>
</dbReference>
<dbReference type="PRINTS" id="PR00990">
    <property type="entry name" value="RIBOKINASE"/>
</dbReference>
<dbReference type="AlphaFoldDB" id="A0A380WQB0"/>
<dbReference type="InterPro" id="IPR029056">
    <property type="entry name" value="Ribokinase-like"/>
</dbReference>
<dbReference type="InterPro" id="IPR011611">
    <property type="entry name" value="PfkB_dom"/>
</dbReference>
<organism evidence="14 15">
    <name type="scientific">Aminobacter aminovorans</name>
    <name type="common">Chelatobacter heintzii</name>
    <dbReference type="NCBI Taxonomy" id="83263"/>
    <lineage>
        <taxon>Bacteria</taxon>
        <taxon>Pseudomonadati</taxon>
        <taxon>Pseudomonadota</taxon>
        <taxon>Alphaproteobacteria</taxon>
        <taxon>Hyphomicrobiales</taxon>
        <taxon>Phyllobacteriaceae</taxon>
        <taxon>Aminobacter</taxon>
    </lineage>
</organism>
<evidence type="ECO:0000313" key="14">
    <source>
        <dbReference type="EMBL" id="SUU90532.1"/>
    </source>
</evidence>
<proteinExistence type="inferred from homology"/>
<evidence type="ECO:0000259" key="13">
    <source>
        <dbReference type="Pfam" id="PF00294"/>
    </source>
</evidence>
<feature type="active site" description="Proton acceptor" evidence="12">
    <location>
        <position position="278"/>
    </location>
</feature>
<comment type="activity regulation">
    <text evidence="12">Activated by a monovalent cation that binds near, but not in, the active site. The most likely occupant of the site in vivo is potassium. Ion binding induces a conformational change that may alter substrate affinity.</text>
</comment>
<feature type="binding site" evidence="12">
    <location>
        <begin position="245"/>
        <end position="250"/>
    </location>
    <ligand>
        <name>ATP</name>
        <dbReference type="ChEBI" id="CHEBI:30616"/>
    </ligand>
</feature>
<dbReference type="CDD" id="cd01174">
    <property type="entry name" value="ribokinase"/>
    <property type="match status" value="1"/>
</dbReference>
<evidence type="ECO:0000256" key="8">
    <source>
        <dbReference type="ARBA" id="ARBA00022840"/>
    </source>
</evidence>
<accession>A0A380WQB0</accession>
<dbReference type="Proteomes" id="UP000254701">
    <property type="component" value="Unassembled WGS sequence"/>
</dbReference>
<keyword evidence="9 12" id="KW-0460">Magnesium</keyword>
<evidence type="ECO:0000256" key="12">
    <source>
        <dbReference type="HAMAP-Rule" id="MF_01987"/>
    </source>
</evidence>
<dbReference type="PROSITE" id="PS00584">
    <property type="entry name" value="PFKB_KINASES_2"/>
    <property type="match status" value="1"/>
</dbReference>
<evidence type="ECO:0000256" key="7">
    <source>
        <dbReference type="ARBA" id="ARBA00022777"/>
    </source>
</evidence>
<comment type="caution">
    <text evidence="12">Lacks conserved residue(s) required for the propagation of feature annotation.</text>
</comment>
<comment type="subcellular location">
    <subcellularLocation>
        <location evidence="12">Cytoplasm</location>
    </subcellularLocation>
</comment>
<evidence type="ECO:0000313" key="15">
    <source>
        <dbReference type="Proteomes" id="UP000254701"/>
    </source>
</evidence>
<dbReference type="UniPathway" id="UPA00916">
    <property type="reaction ID" value="UER00889"/>
</dbReference>
<keyword evidence="11 12" id="KW-0119">Carbohydrate metabolism</keyword>
<dbReference type="PANTHER" id="PTHR10584">
    <property type="entry name" value="SUGAR KINASE"/>
    <property type="match status" value="1"/>
</dbReference>
<dbReference type="InterPro" id="IPR011877">
    <property type="entry name" value="Ribokinase"/>
</dbReference>
<feature type="binding site" evidence="12">
    <location>
        <begin position="63"/>
        <end position="67"/>
    </location>
    <ligand>
        <name>substrate</name>
    </ligand>
</feature>
<feature type="binding site" evidence="12">
    <location>
        <begin position="277"/>
        <end position="278"/>
    </location>
    <ligand>
        <name>ATP</name>
        <dbReference type="ChEBI" id="CHEBI:30616"/>
    </ligand>
</feature>
<feature type="binding site" evidence="12">
    <location>
        <position position="278"/>
    </location>
    <ligand>
        <name>substrate</name>
    </ligand>
</feature>
<dbReference type="GO" id="GO:0046872">
    <property type="term" value="F:metal ion binding"/>
    <property type="evidence" value="ECO:0007669"/>
    <property type="project" value="UniProtKB-KW"/>
</dbReference>